<sequence length="180" mass="20308">MSKAVAKRYAKALFEVASEKKCVDLIEKDLKHIADIFAASPELSQMLNHPAIGTEQKKELVTKVFKGLDKYTNNLVYLLIDRHRETVLPDIYEVYKSLANEAKGVTEAIVTTAFELTADDKEQLLATFEPIIGKKMEIVEKVDSDILGGVIVQIGDRLYDGSLRTKLNRFREHLKRTQVG</sequence>
<organism evidence="9 10">
    <name type="scientific">Thermoactinomyces mirandus</name>
    <dbReference type="NCBI Taxonomy" id="2756294"/>
    <lineage>
        <taxon>Bacteria</taxon>
        <taxon>Bacillati</taxon>
        <taxon>Bacillota</taxon>
        <taxon>Bacilli</taxon>
        <taxon>Bacillales</taxon>
        <taxon>Thermoactinomycetaceae</taxon>
        <taxon>Thermoactinomyces</taxon>
    </lineage>
</organism>
<evidence type="ECO:0000256" key="1">
    <source>
        <dbReference type="ARBA" id="ARBA00004370"/>
    </source>
</evidence>
<accession>A0A7W2ARG5</accession>
<dbReference type="PROSITE" id="PS00389">
    <property type="entry name" value="ATPASE_DELTA"/>
    <property type="match status" value="1"/>
</dbReference>
<comment type="function">
    <text evidence="8">This protein is part of the stalk that links CF(0) to CF(1). It either transmits conformational changes from CF(0) to CF(1) or is implicated in proton conduction.</text>
</comment>
<reference evidence="9 10" key="1">
    <citation type="submission" date="2020-07" db="EMBL/GenBank/DDBJ databases">
        <title>Thermoactinomyces phylogeny.</title>
        <authorList>
            <person name="Dunlap C."/>
        </authorList>
    </citation>
    <scope>NUCLEOTIDE SEQUENCE [LARGE SCALE GENOMIC DNA]</scope>
    <source>
        <strain evidence="9 10">AMNI-1</strain>
    </source>
</reference>
<comment type="subcellular location">
    <subcellularLocation>
        <location evidence="8">Cell membrane</location>
        <topology evidence="8">Peripheral membrane protein</topology>
    </subcellularLocation>
    <subcellularLocation>
        <location evidence="1">Membrane</location>
    </subcellularLocation>
</comment>
<dbReference type="InterPro" id="IPR026015">
    <property type="entry name" value="ATP_synth_OSCP/delta_N_sf"/>
</dbReference>
<dbReference type="AlphaFoldDB" id="A0A7W2ARG5"/>
<keyword evidence="3 8" id="KW-0375">Hydrogen ion transport</keyword>
<comment type="similarity">
    <text evidence="8">Belongs to the ATPase delta chain family.</text>
</comment>
<keyword evidence="2 8" id="KW-0813">Transport</keyword>
<evidence type="ECO:0000256" key="6">
    <source>
        <dbReference type="ARBA" id="ARBA00023196"/>
    </source>
</evidence>
<dbReference type="EMBL" id="JACEOL010000036">
    <property type="protein sequence ID" value="MBA4602959.1"/>
    <property type="molecule type" value="Genomic_DNA"/>
</dbReference>
<dbReference type="NCBIfam" id="NF004402">
    <property type="entry name" value="PRK05758.2-2"/>
    <property type="match status" value="1"/>
</dbReference>
<protein>
    <recommendedName>
        <fullName evidence="8">ATP synthase subunit delta</fullName>
    </recommendedName>
    <alternativeName>
        <fullName evidence="8">ATP synthase F(1) sector subunit delta</fullName>
    </alternativeName>
    <alternativeName>
        <fullName evidence="8">F-type ATPase subunit delta</fullName>
        <shortName evidence="8">F-ATPase subunit delta</shortName>
    </alternativeName>
</protein>
<comment type="caution">
    <text evidence="9">The sequence shown here is derived from an EMBL/GenBank/DDBJ whole genome shotgun (WGS) entry which is preliminary data.</text>
</comment>
<keyword evidence="6 8" id="KW-0139">CF(1)</keyword>
<evidence type="ECO:0000256" key="2">
    <source>
        <dbReference type="ARBA" id="ARBA00022448"/>
    </source>
</evidence>
<proteinExistence type="inferred from homology"/>
<keyword evidence="10" id="KW-1185">Reference proteome</keyword>
<dbReference type="PRINTS" id="PR00125">
    <property type="entry name" value="ATPASEDELTA"/>
</dbReference>
<dbReference type="InterPro" id="IPR000711">
    <property type="entry name" value="ATPase_OSCP/dsu"/>
</dbReference>
<evidence type="ECO:0000256" key="5">
    <source>
        <dbReference type="ARBA" id="ARBA00023136"/>
    </source>
</evidence>
<dbReference type="Proteomes" id="UP000538292">
    <property type="component" value="Unassembled WGS sequence"/>
</dbReference>
<dbReference type="InterPro" id="IPR020781">
    <property type="entry name" value="ATPase_OSCP/d_CS"/>
</dbReference>
<evidence type="ECO:0000313" key="9">
    <source>
        <dbReference type="EMBL" id="MBA4602959.1"/>
    </source>
</evidence>
<dbReference type="RefSeq" id="WP_181741000.1">
    <property type="nucleotide sequence ID" value="NZ_JACEOL010000036.1"/>
</dbReference>
<evidence type="ECO:0000313" key="10">
    <source>
        <dbReference type="Proteomes" id="UP000538292"/>
    </source>
</evidence>
<dbReference type="Gene3D" id="1.10.520.20">
    <property type="entry name" value="N-terminal domain of the delta subunit of the F1F0-ATP synthase"/>
    <property type="match status" value="1"/>
</dbReference>
<keyword evidence="8" id="KW-1003">Cell membrane</keyword>
<dbReference type="GO" id="GO:0005886">
    <property type="term" value="C:plasma membrane"/>
    <property type="evidence" value="ECO:0007669"/>
    <property type="project" value="UniProtKB-SubCell"/>
</dbReference>
<dbReference type="GO" id="GO:0045259">
    <property type="term" value="C:proton-transporting ATP synthase complex"/>
    <property type="evidence" value="ECO:0007669"/>
    <property type="project" value="UniProtKB-KW"/>
</dbReference>
<gene>
    <name evidence="8" type="primary">atpH</name>
    <name evidence="9" type="ORF">H2C83_11665</name>
</gene>
<dbReference type="SUPFAM" id="SSF47928">
    <property type="entry name" value="N-terminal domain of the delta subunit of the F1F0-ATP synthase"/>
    <property type="match status" value="1"/>
</dbReference>
<dbReference type="NCBIfam" id="NF004403">
    <property type="entry name" value="PRK05758.2-4"/>
    <property type="match status" value="1"/>
</dbReference>
<evidence type="ECO:0000256" key="7">
    <source>
        <dbReference type="ARBA" id="ARBA00023310"/>
    </source>
</evidence>
<dbReference type="NCBIfam" id="TIGR01145">
    <property type="entry name" value="ATP_synt_delta"/>
    <property type="match status" value="1"/>
</dbReference>
<comment type="function">
    <text evidence="8">F(1)F(0) ATP synthase produces ATP from ADP in the presence of a proton or sodium gradient. F-type ATPases consist of two structural domains, F(1) containing the extramembraneous catalytic core and F(0) containing the membrane proton channel, linked together by a central stalk and a peripheral stalk. During catalysis, ATP synthesis in the catalytic domain of F(1) is coupled via a rotary mechanism of the central stalk subunits to proton translocation.</text>
</comment>
<keyword evidence="7 8" id="KW-0066">ATP synthesis</keyword>
<dbReference type="GO" id="GO:0046933">
    <property type="term" value="F:proton-transporting ATP synthase activity, rotational mechanism"/>
    <property type="evidence" value="ECO:0007669"/>
    <property type="project" value="UniProtKB-UniRule"/>
</dbReference>
<name>A0A7W2ARG5_9BACL</name>
<dbReference type="PANTHER" id="PTHR11910">
    <property type="entry name" value="ATP SYNTHASE DELTA CHAIN"/>
    <property type="match status" value="1"/>
</dbReference>
<dbReference type="HAMAP" id="MF_01416">
    <property type="entry name" value="ATP_synth_delta_bact"/>
    <property type="match status" value="1"/>
</dbReference>
<keyword evidence="4 8" id="KW-0406">Ion transport</keyword>
<keyword evidence="5 8" id="KW-0472">Membrane</keyword>
<evidence type="ECO:0000256" key="3">
    <source>
        <dbReference type="ARBA" id="ARBA00022781"/>
    </source>
</evidence>
<dbReference type="Pfam" id="PF00213">
    <property type="entry name" value="OSCP"/>
    <property type="match status" value="1"/>
</dbReference>
<evidence type="ECO:0000256" key="4">
    <source>
        <dbReference type="ARBA" id="ARBA00023065"/>
    </source>
</evidence>
<evidence type="ECO:0000256" key="8">
    <source>
        <dbReference type="HAMAP-Rule" id="MF_01416"/>
    </source>
</evidence>